<dbReference type="Proteomes" id="UP001518989">
    <property type="component" value="Unassembled WGS sequence"/>
</dbReference>
<gene>
    <name evidence="2" type="ORF">IAI61_19520</name>
</gene>
<evidence type="ECO:0000259" key="1">
    <source>
        <dbReference type="Pfam" id="PF00144"/>
    </source>
</evidence>
<keyword evidence="2" id="KW-0378">Hydrolase</keyword>
<dbReference type="PANTHER" id="PTHR46825:SF9">
    <property type="entry name" value="BETA-LACTAMASE-RELATED DOMAIN-CONTAINING PROTEIN"/>
    <property type="match status" value="1"/>
</dbReference>
<keyword evidence="3" id="KW-1185">Reference proteome</keyword>
<reference evidence="2 3" key="1">
    <citation type="submission" date="2020-09" db="EMBL/GenBank/DDBJ databases">
        <title>Roseomonas.</title>
        <authorList>
            <person name="Zhu W."/>
        </authorList>
    </citation>
    <scope>NUCLEOTIDE SEQUENCE [LARGE SCALE GENOMIC DNA]</scope>
    <source>
        <strain evidence="2 3">573</strain>
    </source>
</reference>
<dbReference type="GO" id="GO:0016787">
    <property type="term" value="F:hydrolase activity"/>
    <property type="evidence" value="ECO:0007669"/>
    <property type="project" value="UniProtKB-KW"/>
</dbReference>
<dbReference type="InterPro" id="IPR012338">
    <property type="entry name" value="Beta-lactam/transpept-like"/>
</dbReference>
<protein>
    <submittedName>
        <fullName evidence="2">Serine hydrolase</fullName>
    </submittedName>
</protein>
<comment type="caution">
    <text evidence="2">The sequence shown here is derived from an EMBL/GenBank/DDBJ whole genome shotgun (WGS) entry which is preliminary data.</text>
</comment>
<dbReference type="PANTHER" id="PTHR46825">
    <property type="entry name" value="D-ALANYL-D-ALANINE-CARBOXYPEPTIDASE/ENDOPEPTIDASE AMPH"/>
    <property type="match status" value="1"/>
</dbReference>
<dbReference type="SUPFAM" id="SSF56601">
    <property type="entry name" value="beta-lactamase/transpeptidase-like"/>
    <property type="match status" value="1"/>
</dbReference>
<name>A0ABS3KUQ9_9PROT</name>
<evidence type="ECO:0000313" key="3">
    <source>
        <dbReference type="Proteomes" id="UP001518989"/>
    </source>
</evidence>
<dbReference type="InterPro" id="IPR001466">
    <property type="entry name" value="Beta-lactam-related"/>
</dbReference>
<dbReference type="RefSeq" id="WP_207419397.1">
    <property type="nucleotide sequence ID" value="NZ_CP061177.1"/>
</dbReference>
<dbReference type="EMBL" id="JACTNG010000013">
    <property type="protein sequence ID" value="MBO1081225.1"/>
    <property type="molecule type" value="Genomic_DNA"/>
</dbReference>
<feature type="domain" description="Beta-lactamase-related" evidence="1">
    <location>
        <begin position="16"/>
        <end position="317"/>
    </location>
</feature>
<sequence>MPILDWNGAAAVAEEIAASWAGGPGGAIVLFDVAGPRATAAGGLASVEHALPFTPDTPSRYASISKHLLAATLLLEEIELRAPLGVLLDGLPGPIGAVPLGRALDMTGALPDMMEVLWQQGVPFTASLSAAEVLAALRRLSGTNAPPGTEMAYSNTGWRLAQMVLPAQRGVEYAEALRRRLTAPLALDITLPLDEAEPVPGLATGYWRDGATLRRGRYGLHFSASGGLAGSAATLARWAAALLAGQGPLAGMLDRLSAPRFFADGTPSAYRLGLVSTSLGDAPLLTHGGSLPGYRNHLILAPEHGAGVVLLGNREEEALWPALQVMAALLGQPMPRPAGNPTGLFATAEGPFWAELLPGAIGFMGGHEALVEDGAGGFRSLPAYLDIRLRPMADGALEGHVGGAARRLLPVPPGLALDPGLAGRWREPASGAELLVRPDGTARLPWAGGLGAETVLTPLPGGRALASLAHAMWRHRPCLWRDADGALRLAGHRARVLRFLPLGPEVS</sequence>
<dbReference type="Pfam" id="PF00144">
    <property type="entry name" value="Beta-lactamase"/>
    <property type="match status" value="1"/>
</dbReference>
<dbReference type="InterPro" id="IPR050491">
    <property type="entry name" value="AmpC-like"/>
</dbReference>
<accession>A0ABS3KUQ9</accession>
<evidence type="ECO:0000313" key="2">
    <source>
        <dbReference type="EMBL" id="MBO1081225.1"/>
    </source>
</evidence>
<proteinExistence type="predicted"/>
<organism evidence="2 3">
    <name type="scientific">Roseomonas haemaphysalidis</name>
    <dbReference type="NCBI Taxonomy" id="2768162"/>
    <lineage>
        <taxon>Bacteria</taxon>
        <taxon>Pseudomonadati</taxon>
        <taxon>Pseudomonadota</taxon>
        <taxon>Alphaproteobacteria</taxon>
        <taxon>Acetobacterales</taxon>
        <taxon>Roseomonadaceae</taxon>
        <taxon>Roseomonas</taxon>
    </lineage>
</organism>
<dbReference type="Gene3D" id="3.40.710.10">
    <property type="entry name" value="DD-peptidase/beta-lactamase superfamily"/>
    <property type="match status" value="1"/>
</dbReference>